<protein>
    <submittedName>
        <fullName evidence="2">Signal transduction protein</fullName>
    </submittedName>
</protein>
<dbReference type="PANTHER" id="PTHR33525">
    <property type="match status" value="1"/>
</dbReference>
<dbReference type="PROSITE" id="PS51833">
    <property type="entry name" value="HDOD"/>
    <property type="match status" value="1"/>
</dbReference>
<evidence type="ECO:0000259" key="1">
    <source>
        <dbReference type="PROSITE" id="PS51833"/>
    </source>
</evidence>
<dbReference type="InterPro" id="IPR013976">
    <property type="entry name" value="HDOD"/>
</dbReference>
<keyword evidence="3" id="KW-1185">Reference proteome</keyword>
<accession>A0A0F3GJ00</accession>
<name>A0A0F3GJ00_9BACT</name>
<dbReference type="EMBL" id="LACI01002557">
    <property type="protein sequence ID" value="KJU81792.1"/>
    <property type="molecule type" value="Genomic_DNA"/>
</dbReference>
<organism evidence="2 3">
    <name type="scientific">Candidatus Magnetobacterium bavaricum</name>
    <dbReference type="NCBI Taxonomy" id="29290"/>
    <lineage>
        <taxon>Bacteria</taxon>
        <taxon>Pseudomonadati</taxon>
        <taxon>Nitrospirota</taxon>
        <taxon>Thermodesulfovibrionia</taxon>
        <taxon>Thermodesulfovibrionales</taxon>
        <taxon>Candidatus Magnetobacteriaceae</taxon>
        <taxon>Candidatus Magnetobacterium</taxon>
    </lineage>
</organism>
<reference evidence="2 3" key="1">
    <citation type="submission" date="2015-02" db="EMBL/GenBank/DDBJ databases">
        <title>Single-cell genomics of uncultivated deep-branching MTB reveals a conserved set of magnetosome genes.</title>
        <authorList>
            <person name="Kolinko S."/>
            <person name="Richter M."/>
            <person name="Glockner F.O."/>
            <person name="Brachmann A."/>
            <person name="Schuler D."/>
        </authorList>
    </citation>
    <scope>NUCLEOTIDE SEQUENCE [LARGE SCALE GENOMIC DNA]</scope>
    <source>
        <strain evidence="2">TM-1</strain>
    </source>
</reference>
<evidence type="ECO:0000313" key="3">
    <source>
        <dbReference type="Proteomes" id="UP000033423"/>
    </source>
</evidence>
<dbReference type="Pfam" id="PF08668">
    <property type="entry name" value="HDOD"/>
    <property type="match status" value="1"/>
</dbReference>
<evidence type="ECO:0000313" key="2">
    <source>
        <dbReference type="EMBL" id="KJU81792.1"/>
    </source>
</evidence>
<gene>
    <name evidence="2" type="ORF">MBAV_006016</name>
</gene>
<dbReference type="Gene3D" id="1.10.3210.10">
    <property type="entry name" value="Hypothetical protein af1432"/>
    <property type="match status" value="1"/>
</dbReference>
<comment type="caution">
    <text evidence="2">The sequence shown here is derived from an EMBL/GenBank/DDBJ whole genome shotgun (WGS) entry which is preliminary data.</text>
</comment>
<sequence length="297" mass="33220">MLKKIHEEYEHLRELAKTLEIPSCPQIVIDVYNEIRSKKTDFRKVIDLVSKDVGLSAKVLKVSNRPMFGAGRIDSIEKAITLLGVNTFSTTVLASALNEAMCSGAATAHFEKFWRHSEVVAALSAHIAKTTKCVDVNMAYMCGLFHDSAVAIFVKKKYPDYTKLIDQALGIVPAVALSGEKKSIIGLEEDIYSTNHCVVSFMLAKSWHLPDVVAEAVCYHHYVNVSIHDQQDTRNLAAIVLLAEYLREGYDNVRAVGFYKNLEDWAKVHPKVLSQLYLSIEDVHDLKRDTLDIINAA</sequence>
<proteinExistence type="predicted"/>
<dbReference type="SUPFAM" id="SSF109604">
    <property type="entry name" value="HD-domain/PDEase-like"/>
    <property type="match status" value="1"/>
</dbReference>
<dbReference type="PANTHER" id="PTHR33525:SF6">
    <property type="entry name" value="HDOD DOMAIN-CONTAINING PROTEIN"/>
    <property type="match status" value="1"/>
</dbReference>
<dbReference type="InterPro" id="IPR052340">
    <property type="entry name" value="RNase_Y/CdgJ"/>
</dbReference>
<dbReference type="Proteomes" id="UP000033423">
    <property type="component" value="Unassembled WGS sequence"/>
</dbReference>
<feature type="domain" description="HDOD" evidence="1">
    <location>
        <begin position="21"/>
        <end position="223"/>
    </location>
</feature>
<dbReference type="AlphaFoldDB" id="A0A0F3GJ00"/>